<dbReference type="PANTHER" id="PTHR47396">
    <property type="entry name" value="TYPE I RESTRICTION ENZYME ECOKI R PROTEIN"/>
    <property type="match status" value="1"/>
</dbReference>
<dbReference type="SMART" id="SM00487">
    <property type="entry name" value="DEXDc"/>
    <property type="match status" value="1"/>
</dbReference>
<dbReference type="GO" id="GO:0005829">
    <property type="term" value="C:cytosol"/>
    <property type="evidence" value="ECO:0007669"/>
    <property type="project" value="TreeGrafter"/>
</dbReference>
<evidence type="ECO:0000313" key="5">
    <source>
        <dbReference type="Proteomes" id="UP000243494"/>
    </source>
</evidence>
<dbReference type="InterPro" id="IPR001736">
    <property type="entry name" value="PLipase_D/transphosphatidylase"/>
</dbReference>
<evidence type="ECO:0000259" key="2">
    <source>
        <dbReference type="PROSITE" id="PS51192"/>
    </source>
</evidence>
<dbReference type="Gene3D" id="3.30.870.10">
    <property type="entry name" value="Endonuclease Chain A"/>
    <property type="match status" value="1"/>
</dbReference>
<comment type="caution">
    <text evidence="4">The sequence shown here is derived from an EMBL/GenBank/DDBJ whole genome shotgun (WGS) entry which is preliminary data.</text>
</comment>
<reference evidence="4 5" key="1">
    <citation type="journal article" date="2017" name="Genome Announc.">
        <title>Draft Genome Sequence of Romboutsia maritimum sp. nov. Strain CCRI-22766(T), Isolated from Coastal Estuarine Mud.</title>
        <authorList>
            <person name="Maheux A.F."/>
            <person name="Boudreau D.K."/>
            <person name="Berube E."/>
            <person name="Boissinot M."/>
            <person name="Raymond F."/>
            <person name="Brodeur S."/>
            <person name="Corbeil J."/>
            <person name="Brightwell G."/>
            <person name="Broda D."/>
            <person name="Omar R.F."/>
            <person name="Bergeron M.G."/>
        </authorList>
    </citation>
    <scope>NUCLEOTIDE SEQUENCE [LARGE SCALE GENOMIC DNA]</scope>
    <source>
        <strain evidence="4 5">CCRI-22766</strain>
    </source>
</reference>
<dbReference type="EMBL" id="NOJZ02000004">
    <property type="protein sequence ID" value="RDY24299.1"/>
    <property type="molecule type" value="Genomic_DNA"/>
</dbReference>
<dbReference type="CDD" id="cd18032">
    <property type="entry name" value="DEXHc_RE_I_III_res"/>
    <property type="match status" value="1"/>
</dbReference>
<organism evidence="4 5">
    <name type="scientific">Romboutsia maritimum</name>
    <dbReference type="NCBI Taxonomy" id="2020948"/>
    <lineage>
        <taxon>Bacteria</taxon>
        <taxon>Bacillati</taxon>
        <taxon>Bacillota</taxon>
        <taxon>Clostridia</taxon>
        <taxon>Peptostreptococcales</taxon>
        <taxon>Peptostreptococcaceae</taxon>
        <taxon>Romboutsia</taxon>
    </lineage>
</organism>
<dbReference type="Proteomes" id="UP000243494">
    <property type="component" value="Unassembled WGS sequence"/>
</dbReference>
<accession>A0A371IV11</accession>
<keyword evidence="4" id="KW-0378">Hydrolase</keyword>
<dbReference type="Pfam" id="PF13091">
    <property type="entry name" value="PLDc_2"/>
    <property type="match status" value="1"/>
</dbReference>
<dbReference type="InterPro" id="IPR006935">
    <property type="entry name" value="Helicase/UvrB_N"/>
</dbReference>
<dbReference type="GO" id="GO:0006793">
    <property type="term" value="P:phosphorus metabolic process"/>
    <property type="evidence" value="ECO:0007669"/>
    <property type="project" value="UniProtKB-ARBA"/>
</dbReference>
<evidence type="ECO:0000313" key="4">
    <source>
        <dbReference type="EMBL" id="RDY24299.1"/>
    </source>
</evidence>
<protein>
    <submittedName>
        <fullName evidence="4">NgoFVII family restriction endonuclease</fullName>
    </submittedName>
</protein>
<dbReference type="InterPro" id="IPR001650">
    <property type="entry name" value="Helicase_C-like"/>
</dbReference>
<dbReference type="Pfam" id="PF04851">
    <property type="entry name" value="ResIII"/>
    <property type="match status" value="1"/>
</dbReference>
<proteinExistence type="predicted"/>
<dbReference type="CDD" id="cd09205">
    <property type="entry name" value="PLDc_N_DEXD_b3"/>
    <property type="match status" value="1"/>
</dbReference>
<keyword evidence="4" id="KW-0540">Nuclease</keyword>
<dbReference type="InterPro" id="IPR050742">
    <property type="entry name" value="Helicase_Restrict-Modif_Enz"/>
</dbReference>
<dbReference type="GO" id="GO:0005524">
    <property type="term" value="F:ATP binding"/>
    <property type="evidence" value="ECO:0007669"/>
    <property type="project" value="InterPro"/>
</dbReference>
<dbReference type="InterPro" id="IPR014001">
    <property type="entry name" value="Helicase_ATP-bd"/>
</dbReference>
<gene>
    <name evidence="4" type="ORF">CHF27_004240</name>
</gene>
<dbReference type="InterPro" id="IPR027417">
    <property type="entry name" value="P-loop_NTPase"/>
</dbReference>
<evidence type="ECO:0000259" key="3">
    <source>
        <dbReference type="PROSITE" id="PS51194"/>
    </source>
</evidence>
<dbReference type="Pfam" id="PF00271">
    <property type="entry name" value="Helicase_C"/>
    <property type="match status" value="1"/>
</dbReference>
<feature type="domain" description="Helicase ATP-binding" evidence="2">
    <location>
        <begin position="238"/>
        <end position="425"/>
    </location>
</feature>
<dbReference type="PROSITE" id="PS51192">
    <property type="entry name" value="HELICASE_ATP_BIND_1"/>
    <property type="match status" value="1"/>
</dbReference>
<dbReference type="SUPFAM" id="SSF56024">
    <property type="entry name" value="Phospholipase D/nuclease"/>
    <property type="match status" value="1"/>
</dbReference>
<dbReference type="GO" id="GO:0003677">
    <property type="term" value="F:DNA binding"/>
    <property type="evidence" value="ECO:0007669"/>
    <property type="project" value="InterPro"/>
</dbReference>
<dbReference type="SUPFAM" id="SSF52540">
    <property type="entry name" value="P-loop containing nucleoside triphosphate hydrolases"/>
    <property type="match status" value="1"/>
</dbReference>
<dbReference type="AlphaFoldDB" id="A0A371IV11"/>
<dbReference type="InterPro" id="IPR025202">
    <property type="entry name" value="PLD-like_dom"/>
</dbReference>
<feature type="domain" description="PLD phosphodiesterase" evidence="1">
    <location>
        <begin position="111"/>
        <end position="141"/>
    </location>
</feature>
<dbReference type="PROSITE" id="PS51194">
    <property type="entry name" value="HELICASE_CTER"/>
    <property type="match status" value="1"/>
</dbReference>
<dbReference type="PANTHER" id="PTHR47396:SF1">
    <property type="entry name" value="ATP-DEPENDENT HELICASE IRC3-RELATED"/>
    <property type="match status" value="1"/>
</dbReference>
<dbReference type="Gene3D" id="3.40.50.300">
    <property type="entry name" value="P-loop containing nucleotide triphosphate hydrolases"/>
    <property type="match status" value="2"/>
</dbReference>
<sequence>MIKYNNKTNNYNVVKGKGIEMNLNCITGHNDHLYKHIQQSIHTAKSIDIIVSFLMESGVKLIQEDLKAIKDKNIPIRILTGNYLNITQPSALYLIKDILGDKLDLRFYNDTKRSFHPKAYIFEYDNGGEIFIGSSNLSKSAWTSGLEWNYRIDKNENTDDFKYYKSMFEELFNNESIIVNDEELERYSKTWKRPKIYSSINTSKEEINYVYNENNDTNVIDIFEPRGAQIEALYQLKNTREDGNDKGLVVAATGIGKTYLAAFDSRNYNRILFVAHREEILKQAFESFKNVRKDKLLHNTNINQDIVADNQDIYTKDLENKEFESNQENNQYNMGFFMNSTKDTDKDIIFASVQSLGKKEYLNEVYFPKDYFDYIIVDEFHHAVSKNYQNIIDYFKPKFMLGLTATPDRLDNKDVFSVCDYNIVYEATLKTAIDKGWLVPFRYYGIYDESVNYDEVEYKNGKYNKKQLEKALSINNRANLVFKHYKKYKSTRALGFCGSKYHAEFMAKYFNENGVKSCAVYSGNEGQYNEDRNIALKKLREKDLQVIFSVDMFNEGLDVKSIDMVMFLRPTESPTIFLQQLGRGLRKDKNKKYLNVLDFIGNYKKANLVPYLLTGESKTINKSQITQQEELYPEDCFIDFDFRLVDIFEKMRKASQKIKDMIVEEFYKVKEDLGHRPSRVEFFTYIDDDLYNNIKKKPKLNVFKDYMKFLDSINELNIDELSLKDTFAYDFISFIENTSMSKTYKIPVLLAFYNNGNIKLKINDKDLYKSFEEFYSKGSNKVDMLKDKSTSNFKNWGEKEYVNLARKNPVHFLCKSSSEYFNLNEEYVCLNEKLGECLNSKAFVENVKDSIDFRTKEYYKNRFENKKGL</sequence>
<name>A0A371IV11_9FIRM</name>
<dbReference type="CDD" id="cd18799">
    <property type="entry name" value="SF2_C_EcoAI-like"/>
    <property type="match status" value="1"/>
</dbReference>
<dbReference type="SMART" id="SM00490">
    <property type="entry name" value="HELICc"/>
    <property type="match status" value="1"/>
</dbReference>
<keyword evidence="4" id="KW-0255">Endonuclease</keyword>
<dbReference type="GO" id="GO:0004519">
    <property type="term" value="F:endonuclease activity"/>
    <property type="evidence" value="ECO:0007669"/>
    <property type="project" value="UniProtKB-KW"/>
</dbReference>
<dbReference type="PROSITE" id="PS50035">
    <property type="entry name" value="PLD"/>
    <property type="match status" value="1"/>
</dbReference>
<evidence type="ECO:0000259" key="1">
    <source>
        <dbReference type="PROSITE" id="PS50035"/>
    </source>
</evidence>
<feature type="domain" description="Helicase C-terminal" evidence="3">
    <location>
        <begin position="480"/>
        <end position="632"/>
    </location>
</feature>
<dbReference type="OrthoDB" id="9802848at2"/>
<keyword evidence="5" id="KW-1185">Reference proteome</keyword>
<dbReference type="GO" id="GO:0016787">
    <property type="term" value="F:hydrolase activity"/>
    <property type="evidence" value="ECO:0007669"/>
    <property type="project" value="InterPro"/>
</dbReference>